<dbReference type="EMBL" id="GBXM01090881">
    <property type="protein sequence ID" value="JAH17696.1"/>
    <property type="molecule type" value="Transcribed_RNA"/>
</dbReference>
<reference evidence="1" key="1">
    <citation type="submission" date="2014-11" db="EMBL/GenBank/DDBJ databases">
        <authorList>
            <person name="Amaro Gonzalez C."/>
        </authorList>
    </citation>
    <scope>NUCLEOTIDE SEQUENCE</scope>
</reference>
<protein>
    <submittedName>
        <fullName evidence="1">Uncharacterized protein</fullName>
    </submittedName>
</protein>
<proteinExistence type="predicted"/>
<organism evidence="1">
    <name type="scientific">Anguilla anguilla</name>
    <name type="common">European freshwater eel</name>
    <name type="synonym">Muraena anguilla</name>
    <dbReference type="NCBI Taxonomy" id="7936"/>
    <lineage>
        <taxon>Eukaryota</taxon>
        <taxon>Metazoa</taxon>
        <taxon>Chordata</taxon>
        <taxon>Craniata</taxon>
        <taxon>Vertebrata</taxon>
        <taxon>Euteleostomi</taxon>
        <taxon>Actinopterygii</taxon>
        <taxon>Neopterygii</taxon>
        <taxon>Teleostei</taxon>
        <taxon>Anguilliformes</taxon>
        <taxon>Anguillidae</taxon>
        <taxon>Anguilla</taxon>
    </lineage>
</organism>
<evidence type="ECO:0000313" key="1">
    <source>
        <dbReference type="EMBL" id="JAH17696.1"/>
    </source>
</evidence>
<sequence length="56" mass="6061">MNVRSQNRGAHYSREMIDPRSGIADARCGSGFADKVQSAVHIAPRLQLGGRASARH</sequence>
<reference evidence="1" key="2">
    <citation type="journal article" date="2015" name="Fish Shellfish Immunol.">
        <title>Early steps in the European eel (Anguilla anguilla)-Vibrio vulnificus interaction in the gills: Role of the RtxA13 toxin.</title>
        <authorList>
            <person name="Callol A."/>
            <person name="Pajuelo D."/>
            <person name="Ebbesson L."/>
            <person name="Teles M."/>
            <person name="MacKenzie S."/>
            <person name="Amaro C."/>
        </authorList>
    </citation>
    <scope>NUCLEOTIDE SEQUENCE</scope>
</reference>
<dbReference type="AlphaFoldDB" id="A0A0E9QLC5"/>
<accession>A0A0E9QLC5</accession>
<name>A0A0E9QLC5_ANGAN</name>